<dbReference type="CDD" id="cd06558">
    <property type="entry name" value="crotonase-like"/>
    <property type="match status" value="1"/>
</dbReference>
<evidence type="ECO:0000256" key="3">
    <source>
        <dbReference type="ARBA" id="ARBA00022801"/>
    </source>
</evidence>
<dbReference type="GO" id="GO:0016829">
    <property type="term" value="F:lyase activity"/>
    <property type="evidence" value="ECO:0007669"/>
    <property type="project" value="UniProtKB-KW"/>
</dbReference>
<dbReference type="GO" id="GO:0005829">
    <property type="term" value="C:cytosol"/>
    <property type="evidence" value="ECO:0007669"/>
    <property type="project" value="TreeGrafter"/>
</dbReference>
<evidence type="ECO:0000256" key="1">
    <source>
        <dbReference type="ARBA" id="ARBA00001709"/>
    </source>
</evidence>
<dbReference type="Pfam" id="PF16113">
    <property type="entry name" value="ECH_2"/>
    <property type="match status" value="1"/>
</dbReference>
<dbReference type="Gene3D" id="3.90.226.10">
    <property type="entry name" value="2-enoyl-CoA Hydratase, Chain A, domain 1"/>
    <property type="match status" value="1"/>
</dbReference>
<evidence type="ECO:0000259" key="4">
    <source>
        <dbReference type="Pfam" id="PF16113"/>
    </source>
</evidence>
<dbReference type="EMBL" id="CP053069">
    <property type="protein sequence ID" value="QJR10818.1"/>
    <property type="molecule type" value="Genomic_DNA"/>
</dbReference>
<dbReference type="GO" id="GO:0006574">
    <property type="term" value="P:L-valine catabolic process"/>
    <property type="evidence" value="ECO:0007669"/>
    <property type="project" value="TreeGrafter"/>
</dbReference>
<accession>A0A6M4GVA7</accession>
<evidence type="ECO:0000313" key="5">
    <source>
        <dbReference type="EMBL" id="QJR10818.1"/>
    </source>
</evidence>
<dbReference type="SUPFAM" id="SSF52096">
    <property type="entry name" value="ClpP/crotonase"/>
    <property type="match status" value="1"/>
</dbReference>
<dbReference type="PANTHER" id="PTHR43176">
    <property type="entry name" value="3-HYDROXYISOBUTYRYL-COA HYDROLASE-RELATED"/>
    <property type="match status" value="1"/>
</dbReference>
<dbReference type="GO" id="GO:0003860">
    <property type="term" value="F:3-hydroxyisobutyryl-CoA hydrolase activity"/>
    <property type="evidence" value="ECO:0007669"/>
    <property type="project" value="UniProtKB-EC"/>
</dbReference>
<dbReference type="RefSeq" id="WP_171091637.1">
    <property type="nucleotide sequence ID" value="NZ_CP053069.1"/>
</dbReference>
<organism evidence="5 6">
    <name type="scientific">Usitatibacter rugosus</name>
    <dbReference type="NCBI Taxonomy" id="2732067"/>
    <lineage>
        <taxon>Bacteria</taxon>
        <taxon>Pseudomonadati</taxon>
        <taxon>Pseudomonadota</taxon>
        <taxon>Betaproteobacteria</taxon>
        <taxon>Nitrosomonadales</taxon>
        <taxon>Usitatibacteraceae</taxon>
        <taxon>Usitatibacter</taxon>
    </lineage>
</organism>
<proteinExistence type="predicted"/>
<dbReference type="EC" id="3.1.2.4" evidence="2"/>
<feature type="domain" description="Enoyl-CoA hydratase/isomerase" evidence="4">
    <location>
        <begin position="21"/>
        <end position="352"/>
    </location>
</feature>
<dbReference type="InterPro" id="IPR045004">
    <property type="entry name" value="ECH_dom"/>
</dbReference>
<dbReference type="InterPro" id="IPR029045">
    <property type="entry name" value="ClpP/crotonase-like_dom_sf"/>
</dbReference>
<dbReference type="Proteomes" id="UP000501534">
    <property type="component" value="Chromosome"/>
</dbReference>
<evidence type="ECO:0000256" key="2">
    <source>
        <dbReference type="ARBA" id="ARBA00011915"/>
    </source>
</evidence>
<reference evidence="5 6" key="1">
    <citation type="submission" date="2020-04" db="EMBL/GenBank/DDBJ databases">
        <title>Usitatibacter rugosus gen. nov., sp. nov. and Usitatibacter palustris sp. nov., novel members of Usitatibacteraceae fam. nov. within the order Nitrosomonadales isolated from soil.</title>
        <authorList>
            <person name="Huber K.J."/>
            <person name="Neumann-Schaal M."/>
            <person name="Geppert A."/>
            <person name="Luckner M."/>
            <person name="Wanner G."/>
            <person name="Overmann J."/>
        </authorList>
    </citation>
    <scope>NUCLEOTIDE SEQUENCE [LARGE SCALE GENOMIC DNA]</scope>
    <source>
        <strain evidence="5 6">0125_3</strain>
    </source>
</reference>
<name>A0A6M4GVA7_9PROT</name>
<dbReference type="PANTHER" id="PTHR43176:SF3">
    <property type="entry name" value="3-HYDROXYISOBUTYRYL-COA HYDROLASE, MITOCHONDRIAL"/>
    <property type="match status" value="1"/>
</dbReference>
<dbReference type="KEGG" id="uru:DSM104443_01888"/>
<sequence length="367" mass="39492">MEERLEAAGGELLAIVRNGVATVALNRPTALNALTLGMIRGLAAWLEAWAVDDRVKVIVFRGAGEKAFCAGGDVRALYEGWKAGRTDLLEFFTVEYALNYRIHTYLKPIVAVMDGIIMGGGMGLAQGAALRIATDKTKMGMPETTIGLFPDVGGSWFLSRTPGHLGTYLGLVGNTIRAGDAIYANLADIYLPPESLARLDDMLENVVAKAPYPRGALDEVKTKLGAEPKEAGELPAQRKAIDMIFGLPSPAAIAAALKDTDYGLGEWPGKTLAALAKRSPTMLAVTQEQLHRGRQSTLAEVFRMELGMVATALEYGDFMEGVRALLVDKDNAPKWQAPGLDRIAQADVDRFFASRWPVGAHPLANLK</sequence>
<evidence type="ECO:0000313" key="6">
    <source>
        <dbReference type="Proteomes" id="UP000501534"/>
    </source>
</evidence>
<keyword evidence="6" id="KW-1185">Reference proteome</keyword>
<dbReference type="AlphaFoldDB" id="A0A6M4GVA7"/>
<gene>
    <name evidence="5" type="primary">menB</name>
    <name evidence="5" type="ORF">DSM104443_01888</name>
</gene>
<dbReference type="NCBIfam" id="NF004127">
    <property type="entry name" value="PRK05617.1"/>
    <property type="match status" value="1"/>
</dbReference>
<keyword evidence="3" id="KW-0378">Hydrolase</keyword>
<dbReference type="InterPro" id="IPR032259">
    <property type="entry name" value="HIBYL-CoA-H"/>
</dbReference>
<comment type="catalytic activity">
    <reaction evidence="1">
        <text>3-hydroxy-2-methylpropanoyl-CoA + H2O = 3-hydroxy-2-methylpropanoate + CoA + H(+)</text>
        <dbReference type="Rhea" id="RHEA:20888"/>
        <dbReference type="ChEBI" id="CHEBI:11805"/>
        <dbReference type="ChEBI" id="CHEBI:15377"/>
        <dbReference type="ChEBI" id="CHEBI:15378"/>
        <dbReference type="ChEBI" id="CHEBI:57287"/>
        <dbReference type="ChEBI" id="CHEBI:57340"/>
        <dbReference type="EC" id="3.1.2.4"/>
    </reaction>
</comment>
<protein>
    <recommendedName>
        <fullName evidence="2">3-hydroxyisobutyryl-CoA hydrolase</fullName>
        <ecNumber evidence="2">3.1.2.4</ecNumber>
    </recommendedName>
</protein>
<keyword evidence="5" id="KW-0456">Lyase</keyword>